<reference evidence="2 3" key="1">
    <citation type="submission" date="2013-04" db="EMBL/GenBank/DDBJ databases">
        <title>Hyphomonas hirschiana VP5 Genome Sequencing.</title>
        <authorList>
            <person name="Lai Q."/>
            <person name="Shao Z."/>
        </authorList>
    </citation>
    <scope>NUCLEOTIDE SEQUENCE [LARGE SCALE GENOMIC DNA]</scope>
    <source>
        <strain evidence="2 3">VP5</strain>
    </source>
</reference>
<evidence type="ECO:0000313" key="3">
    <source>
        <dbReference type="Proteomes" id="UP000025061"/>
    </source>
</evidence>
<dbReference type="PATRIC" id="fig|1280951.3.peg.2017"/>
<dbReference type="RefSeq" id="WP_011646574.1">
    <property type="nucleotide sequence ID" value="NZ_ARYI01000008.1"/>
</dbReference>
<organism evidence="2 3">
    <name type="scientific">Hyphomonas hirschiana VP5</name>
    <dbReference type="NCBI Taxonomy" id="1280951"/>
    <lineage>
        <taxon>Bacteria</taxon>
        <taxon>Pseudomonadati</taxon>
        <taxon>Pseudomonadota</taxon>
        <taxon>Alphaproteobacteria</taxon>
        <taxon>Hyphomonadales</taxon>
        <taxon>Hyphomonadaceae</taxon>
        <taxon>Hyphomonas</taxon>
    </lineage>
</organism>
<proteinExistence type="predicted"/>
<gene>
    <name evidence="2" type="ORF">HHI_09999</name>
</gene>
<name>A0A059FR70_9PROT</name>
<dbReference type="Proteomes" id="UP000025061">
    <property type="component" value="Unassembled WGS sequence"/>
</dbReference>
<evidence type="ECO:0000256" key="1">
    <source>
        <dbReference type="SAM" id="SignalP"/>
    </source>
</evidence>
<evidence type="ECO:0008006" key="4">
    <source>
        <dbReference type="Google" id="ProtNLM"/>
    </source>
</evidence>
<keyword evidence="3" id="KW-1185">Reference proteome</keyword>
<comment type="caution">
    <text evidence="2">The sequence shown here is derived from an EMBL/GenBank/DDBJ whole genome shotgun (WGS) entry which is preliminary data.</text>
</comment>
<dbReference type="EMBL" id="ARYI01000008">
    <property type="protein sequence ID" value="KCZ93011.1"/>
    <property type="molecule type" value="Genomic_DNA"/>
</dbReference>
<accession>A0A059FR70</accession>
<sequence length="400" mass="43268">MSNPGSAVWLTSLAALALLQPAEAQGADAGFKPILDLRLRAEQVDQDGTDKTTGLTVAGRFGFEANSGDGWGALIEGEAVGHLHDDFSDTVDNRPGKAVIPDPEALELNRLQISWTGKTASSVLGRQRVIFDDARFIGNVGFRQNEQTFDAVRFGLFPTGTVTADYVYIDKVHRIFGDESAAGEYESDSHVFRLQTNTSFGKFIATGLFLNFDESAPASGQTLAMAWSDSWEFQSGTFDLNARFAQQGAYNDRGPAQDLGYQSYGASFARDDLAVFGGLEVLEGVAGEGFATPLATLHAFQGWADVFLTTPATGIRDLSIGLKRGGLKVIDHAKPASWAVIYHDFESDNGRLSYGSEIDAVFRLPVNDWLTLEVKGAAFRGADTGPADRTKFWLALETRL</sequence>
<dbReference type="AlphaFoldDB" id="A0A059FR70"/>
<protein>
    <recommendedName>
        <fullName evidence="4">Alginate export domain-containing protein</fullName>
    </recommendedName>
</protein>
<feature type="chain" id="PRO_5001578279" description="Alginate export domain-containing protein" evidence="1">
    <location>
        <begin position="27"/>
        <end position="400"/>
    </location>
</feature>
<dbReference type="OrthoDB" id="9767539at2"/>
<keyword evidence="1" id="KW-0732">Signal</keyword>
<feature type="signal peptide" evidence="1">
    <location>
        <begin position="1"/>
        <end position="26"/>
    </location>
</feature>
<evidence type="ECO:0000313" key="2">
    <source>
        <dbReference type="EMBL" id="KCZ93011.1"/>
    </source>
</evidence>